<gene>
    <name evidence="3" type="ORF">CRI93_00695</name>
</gene>
<keyword evidence="4" id="KW-1185">Reference proteome</keyword>
<dbReference type="EMBL" id="PDEP01000001">
    <property type="protein sequence ID" value="PEN09280.1"/>
    <property type="molecule type" value="Genomic_DNA"/>
</dbReference>
<name>A0A2H3P129_9BACT</name>
<proteinExistence type="predicted"/>
<evidence type="ECO:0000313" key="3">
    <source>
        <dbReference type="EMBL" id="PEN09280.1"/>
    </source>
</evidence>
<reference evidence="3 4" key="1">
    <citation type="submission" date="2017-10" db="EMBL/GenBank/DDBJ databases">
        <title>Draft genome of Longimonas halophila.</title>
        <authorList>
            <person name="Goh K.M."/>
            <person name="Shamsir M.S."/>
            <person name="Lim S.W."/>
        </authorList>
    </citation>
    <scope>NUCLEOTIDE SEQUENCE [LARGE SCALE GENOMIC DNA]</scope>
    <source>
        <strain evidence="3 4">KCTC 42399</strain>
    </source>
</reference>
<protein>
    <recommendedName>
        <fullName evidence="2">FAS1 domain-containing protein</fullName>
    </recommendedName>
</protein>
<dbReference type="InterPro" id="IPR000782">
    <property type="entry name" value="FAS1_domain"/>
</dbReference>
<organism evidence="3 4">
    <name type="scientific">Longimonas halophila</name>
    <dbReference type="NCBI Taxonomy" id="1469170"/>
    <lineage>
        <taxon>Bacteria</taxon>
        <taxon>Pseudomonadati</taxon>
        <taxon>Rhodothermota</taxon>
        <taxon>Rhodothermia</taxon>
        <taxon>Rhodothermales</taxon>
        <taxon>Salisaetaceae</taxon>
        <taxon>Longimonas</taxon>
    </lineage>
</organism>
<evidence type="ECO:0000259" key="2">
    <source>
        <dbReference type="PROSITE" id="PS50213"/>
    </source>
</evidence>
<dbReference type="PROSITE" id="PS50213">
    <property type="entry name" value="FAS1"/>
    <property type="match status" value="2"/>
</dbReference>
<feature type="domain" description="FAS1" evidence="2">
    <location>
        <begin position="45"/>
        <end position="175"/>
    </location>
</feature>
<feature type="chain" id="PRO_5013662299" description="FAS1 domain-containing protein" evidence="1">
    <location>
        <begin position="27"/>
        <end position="536"/>
    </location>
</feature>
<dbReference type="PANTHER" id="PTHR10900:SF77">
    <property type="entry name" value="FI19380P1"/>
    <property type="match status" value="1"/>
</dbReference>
<dbReference type="SMART" id="SM00554">
    <property type="entry name" value="FAS1"/>
    <property type="match status" value="2"/>
</dbReference>
<dbReference type="SUPFAM" id="SSF82153">
    <property type="entry name" value="FAS1 domain"/>
    <property type="match status" value="2"/>
</dbReference>
<dbReference type="OrthoDB" id="9800666at2"/>
<dbReference type="Gene3D" id="2.30.180.10">
    <property type="entry name" value="FAS1 domain"/>
    <property type="match status" value="2"/>
</dbReference>
<evidence type="ECO:0000256" key="1">
    <source>
        <dbReference type="SAM" id="SignalP"/>
    </source>
</evidence>
<dbReference type="AlphaFoldDB" id="A0A2H3P129"/>
<feature type="signal peptide" evidence="1">
    <location>
        <begin position="1"/>
        <end position="26"/>
    </location>
</feature>
<dbReference type="PROSITE" id="PS51257">
    <property type="entry name" value="PROKAR_LIPOPROTEIN"/>
    <property type="match status" value="1"/>
</dbReference>
<dbReference type="InterPro" id="IPR036378">
    <property type="entry name" value="FAS1_dom_sf"/>
</dbReference>
<dbReference type="Pfam" id="PF02469">
    <property type="entry name" value="Fasciclin"/>
    <property type="match status" value="2"/>
</dbReference>
<feature type="domain" description="FAS1" evidence="2">
    <location>
        <begin position="178"/>
        <end position="327"/>
    </location>
</feature>
<dbReference type="PANTHER" id="PTHR10900">
    <property type="entry name" value="PERIOSTIN-RELATED"/>
    <property type="match status" value="1"/>
</dbReference>
<keyword evidence="1" id="KW-0732">Signal</keyword>
<dbReference type="InterPro" id="IPR050904">
    <property type="entry name" value="Adhesion/Biosynth-related"/>
</dbReference>
<accession>A0A2H3P129</accession>
<dbReference type="Proteomes" id="UP000221024">
    <property type="component" value="Unassembled WGS sequence"/>
</dbReference>
<evidence type="ECO:0000313" key="4">
    <source>
        <dbReference type="Proteomes" id="UP000221024"/>
    </source>
</evidence>
<comment type="caution">
    <text evidence="3">The sequence shown here is derived from an EMBL/GenBank/DDBJ whole genome shotgun (WGS) entry which is preliminary data.</text>
</comment>
<sequence length="536" mass="56727">MLNRLMKGSRALTYVLALALVFSLTACDDNGGGMDDDDDDNGDEPTLLSDILGERDDLSTLFDAVEASGQLNLTEDPNADITVFAPNNNSFADINLEAALSDDNSALLEEVVQYHVLPQSVLSSGLSEGTVETALGDEILITTDDDGNFLVNGNSITTADLEADNGVLHVIDGLLLENRTLLQHLGLTSSTQALLGIASEASLGDAFSNAENWTVFAPINEALVEVDPANFTQEQLQQILQYHVIVDENGPIDAATLQTLLADNGGEVSVQTLQGEDITFTETDSGISINDGQANIVLEGGVDRFAGGLNEAGDGFVNVFHLIDGLLMPPSMQPTEATPIADAREQGVGTEVTIEGTVTRAFGDFARIQDDSGDLGASGMVIRQTEGDFNAEIADGTITEGTTVLVTGTISEFNGLFQINEDDLASYEITGEASVPEPITITLTELANNGLDYESVLVRINGLTLNTEDTEFSNGASYTAVDGDGNEGVFRVQQEGETQLIGEPVPSGSFDYEGVIGQFQGEPQMIPVEVSDIIQE</sequence>
<dbReference type="GO" id="GO:0005615">
    <property type="term" value="C:extracellular space"/>
    <property type="evidence" value="ECO:0007669"/>
    <property type="project" value="TreeGrafter"/>
</dbReference>